<dbReference type="EMBL" id="BAAAEU010000015">
    <property type="protein sequence ID" value="GAA0717836.1"/>
    <property type="molecule type" value="Genomic_DNA"/>
</dbReference>
<accession>A0ABN1IN51</accession>
<evidence type="ECO:0000313" key="2">
    <source>
        <dbReference type="Proteomes" id="UP001501523"/>
    </source>
</evidence>
<sequence length="116" mass="12704">MGTMQRYIFSIDDLPKARGESHELSFPGGSPDTFAALLQQALRGPSLWQRWRAMQPDPDAVDPALGASDPAARVEAHQSDVHVSVDVVSSLPHAIIKHRMTLLIGKHWTLRDVSAA</sequence>
<evidence type="ECO:0000313" key="1">
    <source>
        <dbReference type="EMBL" id="GAA0717836.1"/>
    </source>
</evidence>
<reference evidence="1 2" key="1">
    <citation type="journal article" date="2019" name="Int. J. Syst. Evol. Microbiol.">
        <title>The Global Catalogue of Microorganisms (GCM) 10K type strain sequencing project: providing services to taxonomists for standard genome sequencing and annotation.</title>
        <authorList>
            <consortium name="The Broad Institute Genomics Platform"/>
            <consortium name="The Broad Institute Genome Sequencing Center for Infectious Disease"/>
            <person name="Wu L."/>
            <person name="Ma J."/>
        </authorList>
    </citation>
    <scope>NUCLEOTIDE SEQUENCE [LARGE SCALE GENOMIC DNA]</scope>
    <source>
        <strain evidence="1 2">JCM 15421</strain>
    </source>
</reference>
<keyword evidence="2" id="KW-1185">Reference proteome</keyword>
<name>A0ABN1IN51_9GAMM</name>
<dbReference type="RefSeq" id="WP_343791635.1">
    <property type="nucleotide sequence ID" value="NZ_BAAAEU010000015.1"/>
</dbReference>
<comment type="caution">
    <text evidence="1">The sequence shown here is derived from an EMBL/GenBank/DDBJ whole genome shotgun (WGS) entry which is preliminary data.</text>
</comment>
<dbReference type="Proteomes" id="UP001501523">
    <property type="component" value="Unassembled WGS sequence"/>
</dbReference>
<protein>
    <submittedName>
        <fullName evidence="1">Uncharacterized protein</fullName>
    </submittedName>
</protein>
<gene>
    <name evidence="1" type="ORF">GCM10009105_25180</name>
</gene>
<organism evidence="1 2">
    <name type="scientific">Dokdonella soli</name>
    <dbReference type="NCBI Taxonomy" id="529810"/>
    <lineage>
        <taxon>Bacteria</taxon>
        <taxon>Pseudomonadati</taxon>
        <taxon>Pseudomonadota</taxon>
        <taxon>Gammaproteobacteria</taxon>
        <taxon>Lysobacterales</taxon>
        <taxon>Rhodanobacteraceae</taxon>
        <taxon>Dokdonella</taxon>
    </lineage>
</organism>
<proteinExistence type="predicted"/>